<name>A0A225VI47_9STRA</name>
<dbReference type="Proteomes" id="UP000198211">
    <property type="component" value="Unassembled WGS sequence"/>
</dbReference>
<dbReference type="PANTHER" id="PTHR35046:SF18">
    <property type="entry name" value="RNA-DIRECTED DNA POLYMERASE"/>
    <property type="match status" value="1"/>
</dbReference>
<dbReference type="InterPro" id="IPR012337">
    <property type="entry name" value="RNaseH-like_sf"/>
</dbReference>
<protein>
    <submittedName>
        <fullName evidence="1">DNA/RNA polymerase</fullName>
    </submittedName>
</protein>
<dbReference type="Gene3D" id="3.30.420.10">
    <property type="entry name" value="Ribonuclease H-like superfamily/Ribonuclease H"/>
    <property type="match status" value="1"/>
</dbReference>
<evidence type="ECO:0000313" key="2">
    <source>
        <dbReference type="Proteomes" id="UP000198211"/>
    </source>
</evidence>
<proteinExistence type="predicted"/>
<dbReference type="GO" id="GO:0003676">
    <property type="term" value="F:nucleic acid binding"/>
    <property type="evidence" value="ECO:0007669"/>
    <property type="project" value="InterPro"/>
</dbReference>
<sequence length="72" mass="8208">MDSITDLPRKKNNFDSIWVVGDRLTKGCHFVPTIKTVIAEGVAKLFIDYIRKLHGMPINIVSSRERNFVSAF</sequence>
<comment type="caution">
    <text evidence="1">The sequence shown here is derived from an EMBL/GenBank/DDBJ whole genome shotgun (WGS) entry which is preliminary data.</text>
</comment>
<dbReference type="PANTHER" id="PTHR35046">
    <property type="entry name" value="ZINC KNUCKLE (CCHC-TYPE) FAMILY PROTEIN"/>
    <property type="match status" value="1"/>
</dbReference>
<gene>
    <name evidence="1" type="ORF">PHMEG_00023436</name>
</gene>
<keyword evidence="2" id="KW-1185">Reference proteome</keyword>
<reference evidence="2" key="1">
    <citation type="submission" date="2017-03" db="EMBL/GenBank/DDBJ databases">
        <title>Phytopthora megakarya and P. palmivora, two closely related causual agents of cacao black pod achieved similar genome size and gene model numbers by different mechanisms.</title>
        <authorList>
            <person name="Ali S."/>
            <person name="Shao J."/>
            <person name="Larry D.J."/>
            <person name="Kronmiller B."/>
            <person name="Shen D."/>
            <person name="Strem M.D."/>
            <person name="Melnick R.L."/>
            <person name="Guiltinan M.J."/>
            <person name="Tyler B.M."/>
            <person name="Meinhardt L.W."/>
            <person name="Bailey B.A."/>
        </authorList>
    </citation>
    <scope>NUCLEOTIDE SEQUENCE [LARGE SCALE GENOMIC DNA]</scope>
    <source>
        <strain evidence="2">zdho120</strain>
    </source>
</reference>
<accession>A0A225VI47</accession>
<dbReference type="STRING" id="4795.A0A225VI47"/>
<dbReference type="OrthoDB" id="1938712at2759"/>
<evidence type="ECO:0000313" key="1">
    <source>
        <dbReference type="EMBL" id="OWZ04629.1"/>
    </source>
</evidence>
<dbReference type="AlphaFoldDB" id="A0A225VI47"/>
<dbReference type="EMBL" id="NBNE01004860">
    <property type="protein sequence ID" value="OWZ04629.1"/>
    <property type="molecule type" value="Genomic_DNA"/>
</dbReference>
<dbReference type="InterPro" id="IPR036397">
    <property type="entry name" value="RNaseH_sf"/>
</dbReference>
<organism evidence="1 2">
    <name type="scientific">Phytophthora megakarya</name>
    <dbReference type="NCBI Taxonomy" id="4795"/>
    <lineage>
        <taxon>Eukaryota</taxon>
        <taxon>Sar</taxon>
        <taxon>Stramenopiles</taxon>
        <taxon>Oomycota</taxon>
        <taxon>Peronosporomycetes</taxon>
        <taxon>Peronosporales</taxon>
        <taxon>Peronosporaceae</taxon>
        <taxon>Phytophthora</taxon>
    </lineage>
</organism>
<dbReference type="SUPFAM" id="SSF53098">
    <property type="entry name" value="Ribonuclease H-like"/>
    <property type="match status" value="1"/>
</dbReference>